<feature type="chain" id="PRO_5035866115" evidence="4">
    <location>
        <begin position="19"/>
        <end position="943"/>
    </location>
</feature>
<evidence type="ECO:0000259" key="5">
    <source>
        <dbReference type="PROSITE" id="PS01180"/>
    </source>
</evidence>
<comment type="caution">
    <text evidence="3">Lacks conserved residue(s) required for the propagation of feature annotation.</text>
</comment>
<comment type="caution">
    <text evidence="7">The sequence shown here is derived from an EMBL/GenBank/DDBJ whole genome shotgun (WGS) entry which is preliminary data.</text>
</comment>
<feature type="domain" description="CUB" evidence="5">
    <location>
        <begin position="23"/>
        <end position="140"/>
    </location>
</feature>
<dbReference type="Pfam" id="PF17517">
    <property type="entry name" value="IgGFc_binding"/>
    <property type="match status" value="1"/>
</dbReference>
<evidence type="ECO:0000313" key="7">
    <source>
        <dbReference type="EMBL" id="CAH1774839.1"/>
    </source>
</evidence>
<accession>A0A8S4N2X4</accession>
<dbReference type="PROSITE" id="PS01180">
    <property type="entry name" value="CUB"/>
    <property type="match status" value="2"/>
</dbReference>
<feature type="disulfide bond" evidence="2">
    <location>
        <begin position="23"/>
        <end position="50"/>
    </location>
</feature>
<dbReference type="InterPro" id="IPR035234">
    <property type="entry name" value="IgGFc-bd_N"/>
</dbReference>
<evidence type="ECO:0000256" key="3">
    <source>
        <dbReference type="PROSITE-ProRule" id="PRU00076"/>
    </source>
</evidence>
<dbReference type="Gene3D" id="2.60.120.290">
    <property type="entry name" value="Spermadhesin, CUB domain"/>
    <property type="match status" value="2"/>
</dbReference>
<dbReference type="AlphaFoldDB" id="A0A8S4N2X4"/>
<dbReference type="OrthoDB" id="10005154at2759"/>
<name>A0A8S4N2X4_OWEFU</name>
<organism evidence="7 8">
    <name type="scientific">Owenia fusiformis</name>
    <name type="common">Polychaete worm</name>
    <dbReference type="NCBI Taxonomy" id="6347"/>
    <lineage>
        <taxon>Eukaryota</taxon>
        <taxon>Metazoa</taxon>
        <taxon>Spiralia</taxon>
        <taxon>Lophotrochozoa</taxon>
        <taxon>Annelida</taxon>
        <taxon>Polychaeta</taxon>
        <taxon>Sedentaria</taxon>
        <taxon>Canalipalpata</taxon>
        <taxon>Sabellida</taxon>
        <taxon>Oweniida</taxon>
        <taxon>Oweniidae</taxon>
        <taxon>Owenia</taxon>
    </lineage>
</organism>
<dbReference type="PROSITE" id="PS00022">
    <property type="entry name" value="EGF_1"/>
    <property type="match status" value="1"/>
</dbReference>
<dbReference type="InterPro" id="IPR035914">
    <property type="entry name" value="Sperma_CUB_dom_sf"/>
</dbReference>
<dbReference type="InterPro" id="IPR000742">
    <property type="entry name" value="EGF"/>
</dbReference>
<keyword evidence="1 3" id="KW-1015">Disulfide bond</keyword>
<proteinExistence type="predicted"/>
<keyword evidence="4" id="KW-0732">Signal</keyword>
<feature type="signal peptide" evidence="4">
    <location>
        <begin position="1"/>
        <end position="18"/>
    </location>
</feature>
<dbReference type="SUPFAM" id="SSF49854">
    <property type="entry name" value="Spermadhesin, CUB domain"/>
    <property type="match status" value="2"/>
</dbReference>
<feature type="disulfide bond" evidence="3">
    <location>
        <begin position="152"/>
        <end position="162"/>
    </location>
</feature>
<feature type="domain" description="EGF-like" evidence="6">
    <location>
        <begin position="148"/>
        <end position="188"/>
    </location>
</feature>
<dbReference type="InterPro" id="IPR000859">
    <property type="entry name" value="CUB_dom"/>
</dbReference>
<gene>
    <name evidence="7" type="ORF">OFUS_LOCUS2218</name>
</gene>
<dbReference type="Pfam" id="PF00431">
    <property type="entry name" value="CUB"/>
    <property type="match status" value="1"/>
</dbReference>
<dbReference type="CDD" id="cd00041">
    <property type="entry name" value="CUB"/>
    <property type="match status" value="1"/>
</dbReference>
<feature type="domain" description="CUB" evidence="5">
    <location>
        <begin position="196"/>
        <end position="308"/>
    </location>
</feature>
<evidence type="ECO:0000259" key="6">
    <source>
        <dbReference type="PROSITE" id="PS50026"/>
    </source>
</evidence>
<dbReference type="EMBL" id="CAIIXF020000001">
    <property type="protein sequence ID" value="CAH1774839.1"/>
    <property type="molecule type" value="Genomic_DNA"/>
</dbReference>
<evidence type="ECO:0000256" key="1">
    <source>
        <dbReference type="ARBA" id="ARBA00023157"/>
    </source>
</evidence>
<keyword evidence="3" id="KW-0245">EGF-like domain</keyword>
<sequence>MMLFSVCVALATLQLALSQAPACSQNITDNDIILLESPGYPNNYPAQSQCLYRILFTQPRGTQKVVRMYVSNFRLYNQRFSRDMFRLNNRIYYGDGSSEPTALQIGRTYTFRTYDDEFVMALDARTTTPTQGFALEIFIEPGDGSNNKTEECDGRSCSNGRCHSYDVVEPGPGYTCLCSLGSSGPNCELGPNTHDCPKYYEGREGVITSTNYPGTYPDSHLCDMLIMGLKPGEFVTLFVEEFRTERNYDFLYTQTQSERYHGNGRSDTSAMQIGQTYIYEVVGDTFRLHFSTDGDTNFIGFRLLYNVFGESERENFTSNPEVGNTNKGTTFSIAFLTQPEFSTTGETEIFITSEAVASVEVYSPFTGDTMNFTLIPETFVRVDMPNFIRLINGTENKGIRIRSDVNITVSGFNTITDGADSFLALPHALLGTQYIVPCYAPFSIYDSTIAVVATADDTTVWFARKVGQDYDYDNALEVRLNDLQTYLYAAESDLTGTIVYSNRPVAVFSGAEYTQVPANVNYFGHLEEQIPPVQTWGYDHVVVPVPGRYGGDIIRVIAAEDGTIVSQPNGFTQTLVQGGFAEFDIPSDIAHFIKCSRRCMVVQYNKGRLADNNQGGSGPFMSIVPSVSQFVQSDQFQAPDTFDDKEYTNYVSVVVNKDKTVGMLFNGENITETGAVWRDVPGSDYAFTSFNAGAMTNSIRHTDVNVKHLAMLSGHCSTNGYGYPLGMSLDNIAAKVTDAPKTTPSPTLPTQNGTEICYCKFRIENNETAGEEELGRVLHDFPNRVEQAPAGCETCWDLLRQCPRDCKSDARAFWGSGLFNVVVVEGRDKTLGQLFCERHFYPILPPGRRINTFYQAGACDLEMATFVPDITGDRLCCSDTNVPVIGRVPVWDVDCTGQNSTMHSTSLANVVQSAKVAYKKMGLDSVTINKHVKTIHKQTKVIH</sequence>
<dbReference type="PANTHER" id="PTHR46534">
    <property type="entry name" value="IGGFC_BINDING DOMAIN-CONTAINING PROTEIN"/>
    <property type="match status" value="1"/>
</dbReference>
<dbReference type="PANTHER" id="PTHR46534:SF1">
    <property type="entry name" value="IGGFC-BINDING PROTEIN N-TERMINAL DOMAIN-CONTAINING PROTEIN"/>
    <property type="match status" value="1"/>
</dbReference>
<dbReference type="SMART" id="SM00181">
    <property type="entry name" value="EGF"/>
    <property type="match status" value="1"/>
</dbReference>
<feature type="disulfide bond" evidence="3">
    <location>
        <begin position="178"/>
        <end position="187"/>
    </location>
</feature>
<dbReference type="Proteomes" id="UP000749559">
    <property type="component" value="Unassembled WGS sequence"/>
</dbReference>
<protein>
    <submittedName>
        <fullName evidence="7">Uncharacterized protein</fullName>
    </submittedName>
</protein>
<dbReference type="PROSITE" id="PS50026">
    <property type="entry name" value="EGF_3"/>
    <property type="match status" value="1"/>
</dbReference>
<keyword evidence="8" id="KW-1185">Reference proteome</keyword>
<evidence type="ECO:0000313" key="8">
    <source>
        <dbReference type="Proteomes" id="UP000749559"/>
    </source>
</evidence>
<evidence type="ECO:0000256" key="4">
    <source>
        <dbReference type="SAM" id="SignalP"/>
    </source>
</evidence>
<reference evidence="7" key="1">
    <citation type="submission" date="2022-03" db="EMBL/GenBank/DDBJ databases">
        <authorList>
            <person name="Martin C."/>
        </authorList>
    </citation>
    <scope>NUCLEOTIDE SEQUENCE</scope>
</reference>
<evidence type="ECO:0000256" key="2">
    <source>
        <dbReference type="PROSITE-ProRule" id="PRU00059"/>
    </source>
</evidence>